<sequence>MACLNPNLTALDFYKTDIVRTDDQKGFKAAPRVVTIRGPFKLFKLTFNDAPEHPTFGTVSPWWSAAEPFQEDYEGALGRFKQAYMNGIDMSSMVRYMSAVKAEWNSLNYYVEISIKRGDEVKCFWGEFAPMPLSSNIPQNASNIAEFSSTSSASSQLGYLNAFLPDSAFHETHIGVLSAWQFFIPNLSNAFIEGGIARTQVDAHDMVALGRHFGLDLGKTSHLGKVSNRLRFFYRDTRKMAPFTPRHPILKKMDACFNQLWNLDISPQKSLEQFINYGESYIANHLNDPVSIKNMVQHYLDEAKKPI</sequence>
<dbReference type="RefSeq" id="WP_007041002.1">
    <property type="nucleotide sequence ID" value="NZ_AFWT01000014.1"/>
</dbReference>
<accession>G2E1X6</accession>
<proteinExistence type="predicted"/>
<gene>
    <name evidence="1" type="ORF">ThidrDRAFT_2289</name>
</gene>
<comment type="caution">
    <text evidence="1">The sequence shown here is derived from an EMBL/GenBank/DDBJ whole genome shotgun (WGS) entry which is preliminary data.</text>
</comment>
<name>G2E1X6_9GAMM</name>
<evidence type="ECO:0000313" key="2">
    <source>
        <dbReference type="Proteomes" id="UP000004200"/>
    </source>
</evidence>
<dbReference type="Proteomes" id="UP000004200">
    <property type="component" value="Unassembled WGS sequence"/>
</dbReference>
<organism evidence="1 2">
    <name type="scientific">Thiorhodococcus drewsii AZ1</name>
    <dbReference type="NCBI Taxonomy" id="765913"/>
    <lineage>
        <taxon>Bacteria</taxon>
        <taxon>Pseudomonadati</taxon>
        <taxon>Pseudomonadota</taxon>
        <taxon>Gammaproteobacteria</taxon>
        <taxon>Chromatiales</taxon>
        <taxon>Chromatiaceae</taxon>
        <taxon>Thiorhodococcus</taxon>
    </lineage>
</organism>
<reference evidence="1 2" key="1">
    <citation type="submission" date="2011-06" db="EMBL/GenBank/DDBJ databases">
        <title>The draft genome of Thiorhodococcus drewsii AZ1.</title>
        <authorList>
            <consortium name="US DOE Joint Genome Institute (JGI-PGF)"/>
            <person name="Lucas S."/>
            <person name="Han J."/>
            <person name="Lapidus A."/>
            <person name="Cheng J.-F."/>
            <person name="Goodwin L."/>
            <person name="Pitluck S."/>
            <person name="Peters L."/>
            <person name="Land M.L."/>
            <person name="Hauser L."/>
            <person name="Vogl K."/>
            <person name="Liu Z."/>
            <person name="Imhoff J."/>
            <person name="Thiel V."/>
            <person name="Frigaard N.-U."/>
            <person name="Bryant D.A."/>
            <person name="Woyke T.J."/>
        </authorList>
    </citation>
    <scope>NUCLEOTIDE SEQUENCE [LARGE SCALE GENOMIC DNA]</scope>
    <source>
        <strain evidence="1 2">AZ1</strain>
    </source>
</reference>
<evidence type="ECO:0000313" key="1">
    <source>
        <dbReference type="EMBL" id="EGV31184.1"/>
    </source>
</evidence>
<keyword evidence="2" id="KW-1185">Reference proteome</keyword>
<protein>
    <submittedName>
        <fullName evidence="1">Uncharacterized protein</fullName>
    </submittedName>
</protein>
<dbReference type="AlphaFoldDB" id="G2E1X6"/>
<dbReference type="EMBL" id="AFWT01000014">
    <property type="protein sequence ID" value="EGV31184.1"/>
    <property type="molecule type" value="Genomic_DNA"/>
</dbReference>
<dbReference type="OrthoDB" id="8479563at2"/>